<proteinExistence type="predicted"/>
<dbReference type="EMBL" id="JAYMYQ010000005">
    <property type="protein sequence ID" value="KAK7329597.1"/>
    <property type="molecule type" value="Genomic_DNA"/>
</dbReference>
<keyword evidence="2" id="KW-1185">Reference proteome</keyword>
<sequence length="82" mass="8893">MFLGQERNCTNCTQQSFVCVSLLSLSLSVFCSDSPSHTQTQNSQKRDPLLLGFSMLLLSLSNLLYSLSSSRSVAQGISTDGI</sequence>
<protein>
    <submittedName>
        <fullName evidence="1">Uncharacterized protein</fullName>
    </submittedName>
</protein>
<organism evidence="1 2">
    <name type="scientific">Canavalia gladiata</name>
    <name type="common">Sword bean</name>
    <name type="synonym">Dolichos gladiatus</name>
    <dbReference type="NCBI Taxonomy" id="3824"/>
    <lineage>
        <taxon>Eukaryota</taxon>
        <taxon>Viridiplantae</taxon>
        <taxon>Streptophyta</taxon>
        <taxon>Embryophyta</taxon>
        <taxon>Tracheophyta</taxon>
        <taxon>Spermatophyta</taxon>
        <taxon>Magnoliopsida</taxon>
        <taxon>eudicotyledons</taxon>
        <taxon>Gunneridae</taxon>
        <taxon>Pentapetalae</taxon>
        <taxon>rosids</taxon>
        <taxon>fabids</taxon>
        <taxon>Fabales</taxon>
        <taxon>Fabaceae</taxon>
        <taxon>Papilionoideae</taxon>
        <taxon>50 kb inversion clade</taxon>
        <taxon>NPAAA clade</taxon>
        <taxon>indigoferoid/millettioid clade</taxon>
        <taxon>Phaseoleae</taxon>
        <taxon>Canavalia</taxon>
    </lineage>
</organism>
<evidence type="ECO:0000313" key="1">
    <source>
        <dbReference type="EMBL" id="KAK7329597.1"/>
    </source>
</evidence>
<name>A0AAN9QC04_CANGL</name>
<dbReference type="AlphaFoldDB" id="A0AAN9QC04"/>
<dbReference type="Proteomes" id="UP001367508">
    <property type="component" value="Unassembled WGS sequence"/>
</dbReference>
<comment type="caution">
    <text evidence="1">The sequence shown here is derived from an EMBL/GenBank/DDBJ whole genome shotgun (WGS) entry which is preliminary data.</text>
</comment>
<evidence type="ECO:0000313" key="2">
    <source>
        <dbReference type="Proteomes" id="UP001367508"/>
    </source>
</evidence>
<gene>
    <name evidence="1" type="ORF">VNO77_23767</name>
</gene>
<reference evidence="1 2" key="1">
    <citation type="submission" date="2024-01" db="EMBL/GenBank/DDBJ databases">
        <title>The genomes of 5 underutilized Papilionoideae crops provide insights into root nodulation and disease resistanc.</title>
        <authorList>
            <person name="Jiang F."/>
        </authorList>
    </citation>
    <scope>NUCLEOTIDE SEQUENCE [LARGE SCALE GENOMIC DNA]</scope>
    <source>
        <strain evidence="1">LVBAO_FW01</strain>
        <tissue evidence="1">Leaves</tissue>
    </source>
</reference>
<accession>A0AAN9QC04</accession>